<organism evidence="1 2">
    <name type="scientific">Corchorus olitorius</name>
    <dbReference type="NCBI Taxonomy" id="93759"/>
    <lineage>
        <taxon>Eukaryota</taxon>
        <taxon>Viridiplantae</taxon>
        <taxon>Streptophyta</taxon>
        <taxon>Embryophyta</taxon>
        <taxon>Tracheophyta</taxon>
        <taxon>Spermatophyta</taxon>
        <taxon>Magnoliopsida</taxon>
        <taxon>eudicotyledons</taxon>
        <taxon>Gunneridae</taxon>
        <taxon>Pentapetalae</taxon>
        <taxon>rosids</taxon>
        <taxon>malvids</taxon>
        <taxon>Malvales</taxon>
        <taxon>Malvaceae</taxon>
        <taxon>Grewioideae</taxon>
        <taxon>Apeibeae</taxon>
        <taxon>Corchorus</taxon>
    </lineage>
</organism>
<dbReference type="GO" id="GO:0005524">
    <property type="term" value="F:ATP binding"/>
    <property type="evidence" value="ECO:0007669"/>
    <property type="project" value="UniProtKB-KW"/>
</dbReference>
<dbReference type="Proteomes" id="UP000187203">
    <property type="component" value="Unassembled WGS sequence"/>
</dbReference>
<dbReference type="AlphaFoldDB" id="A0A1R3ITP4"/>
<keyword evidence="1" id="KW-0378">Hydrolase</keyword>
<dbReference type="EMBL" id="AWUE01017649">
    <property type="protein sequence ID" value="OMO85945.1"/>
    <property type="molecule type" value="Genomic_DNA"/>
</dbReference>
<gene>
    <name evidence="1" type="ORF">COLO4_21366</name>
</gene>
<protein>
    <submittedName>
        <fullName evidence="1">Alkaline protease secretion ATP-binding protein AprD</fullName>
    </submittedName>
</protein>
<dbReference type="GO" id="GO:0008233">
    <property type="term" value="F:peptidase activity"/>
    <property type="evidence" value="ECO:0007669"/>
    <property type="project" value="UniProtKB-KW"/>
</dbReference>
<dbReference type="GO" id="GO:0006508">
    <property type="term" value="P:proteolysis"/>
    <property type="evidence" value="ECO:0007669"/>
    <property type="project" value="UniProtKB-KW"/>
</dbReference>
<comment type="caution">
    <text evidence="1">The sequence shown here is derived from an EMBL/GenBank/DDBJ whole genome shotgun (WGS) entry which is preliminary data.</text>
</comment>
<evidence type="ECO:0000313" key="2">
    <source>
        <dbReference type="Proteomes" id="UP000187203"/>
    </source>
</evidence>
<sequence length="103" mass="11067">MAPKVDLAEALVALTAQVQDLKSSLENKLETNSSSIADLQLQFARLKKALVSPSSLRTPSPLPSIAPSLAIDATASSFSQNTLSQHKTPHFYLNYFDGSDPHS</sequence>
<name>A0A1R3ITP4_9ROSI</name>
<accession>A0A1R3ITP4</accession>
<keyword evidence="1" id="KW-0547">Nucleotide-binding</keyword>
<keyword evidence="1" id="KW-0645">Protease</keyword>
<proteinExistence type="predicted"/>
<keyword evidence="1" id="KW-0067">ATP-binding</keyword>
<evidence type="ECO:0000313" key="1">
    <source>
        <dbReference type="EMBL" id="OMO85945.1"/>
    </source>
</evidence>
<keyword evidence="2" id="KW-1185">Reference proteome</keyword>
<reference evidence="2" key="1">
    <citation type="submission" date="2013-09" db="EMBL/GenBank/DDBJ databases">
        <title>Corchorus olitorius genome sequencing.</title>
        <authorList>
            <person name="Alam M."/>
            <person name="Haque M.S."/>
            <person name="Islam M.S."/>
            <person name="Emdad E.M."/>
            <person name="Islam M.M."/>
            <person name="Ahmed B."/>
            <person name="Halim A."/>
            <person name="Hossen Q.M.M."/>
            <person name="Hossain M.Z."/>
            <person name="Ahmed R."/>
            <person name="Khan M.M."/>
            <person name="Islam R."/>
            <person name="Rashid M.M."/>
            <person name="Khan S.A."/>
            <person name="Rahman M.S."/>
            <person name="Alam M."/>
            <person name="Yahiya A.S."/>
            <person name="Khan M.S."/>
            <person name="Azam M.S."/>
            <person name="Haque T."/>
            <person name="Lashkar M.Z.H."/>
            <person name="Akhand A.I."/>
            <person name="Morshed G."/>
            <person name="Roy S."/>
            <person name="Uddin K.S."/>
            <person name="Rabeya T."/>
            <person name="Hossain A.S."/>
            <person name="Chowdhury A."/>
            <person name="Snigdha A.R."/>
            <person name="Mortoza M.S."/>
            <person name="Matin S.A."/>
            <person name="Hoque S.M.E."/>
            <person name="Islam M.K."/>
            <person name="Roy D.K."/>
            <person name="Haider R."/>
            <person name="Moosa M.M."/>
            <person name="Elias S.M."/>
            <person name="Hasan A.M."/>
            <person name="Jahan S."/>
            <person name="Shafiuddin M."/>
            <person name="Mahmood N."/>
            <person name="Shommy N.S."/>
        </authorList>
    </citation>
    <scope>NUCLEOTIDE SEQUENCE [LARGE SCALE GENOMIC DNA]</scope>
    <source>
        <strain evidence="2">cv. O-4</strain>
    </source>
</reference>